<dbReference type="Pfam" id="PF02518">
    <property type="entry name" value="HATPase_c"/>
    <property type="match status" value="1"/>
</dbReference>
<dbReference type="InterPro" id="IPR010559">
    <property type="entry name" value="Sig_transdc_His_kin_internal"/>
</dbReference>
<name>A0A9X4KG84_9BACL</name>
<dbReference type="RefSeq" id="WP_277565483.1">
    <property type="nucleotide sequence ID" value="NZ_JAPDHZ010000003.1"/>
</dbReference>
<dbReference type="GO" id="GO:0005886">
    <property type="term" value="C:plasma membrane"/>
    <property type="evidence" value="ECO:0007669"/>
    <property type="project" value="UniProtKB-SubCell"/>
</dbReference>
<comment type="caution">
    <text evidence="9">The sequence shown here is derived from an EMBL/GenBank/DDBJ whole genome shotgun (WGS) entry which is preliminary data.</text>
</comment>
<dbReference type="SUPFAM" id="SSF55874">
    <property type="entry name" value="ATPase domain of HSP90 chaperone/DNA topoisomerase II/histidine kinase"/>
    <property type="match status" value="1"/>
</dbReference>
<dbReference type="Gene3D" id="6.10.340.10">
    <property type="match status" value="1"/>
</dbReference>
<evidence type="ECO:0000256" key="5">
    <source>
        <dbReference type="ARBA" id="ARBA00022777"/>
    </source>
</evidence>
<evidence type="ECO:0000313" key="10">
    <source>
        <dbReference type="Proteomes" id="UP001153387"/>
    </source>
</evidence>
<keyword evidence="7" id="KW-0812">Transmembrane</keyword>
<dbReference type="InterPro" id="IPR050640">
    <property type="entry name" value="Bact_2-comp_sensor_kinase"/>
</dbReference>
<feature type="domain" description="HAMP" evidence="8">
    <location>
        <begin position="277"/>
        <end position="330"/>
    </location>
</feature>
<feature type="transmembrane region" description="Helical" evidence="7">
    <location>
        <begin position="252"/>
        <end position="276"/>
    </location>
</feature>
<dbReference type="GO" id="GO:0000155">
    <property type="term" value="F:phosphorelay sensor kinase activity"/>
    <property type="evidence" value="ECO:0007669"/>
    <property type="project" value="InterPro"/>
</dbReference>
<keyword evidence="7" id="KW-1133">Transmembrane helix</keyword>
<comment type="subcellular location">
    <subcellularLocation>
        <location evidence="1">Cell membrane</location>
        <topology evidence="1">Multi-pass membrane protein</topology>
    </subcellularLocation>
</comment>
<organism evidence="9 10">
    <name type="scientific">Cohnella ginsengisoli</name>
    <dbReference type="NCBI Taxonomy" id="425004"/>
    <lineage>
        <taxon>Bacteria</taxon>
        <taxon>Bacillati</taxon>
        <taxon>Bacillota</taxon>
        <taxon>Bacilli</taxon>
        <taxon>Bacillales</taxon>
        <taxon>Paenibacillaceae</taxon>
        <taxon>Cohnella</taxon>
    </lineage>
</organism>
<evidence type="ECO:0000256" key="4">
    <source>
        <dbReference type="ARBA" id="ARBA00022679"/>
    </source>
</evidence>
<sequence>MRDEVGLTTLRLVKQNHVTLEKTLSAVSDKTVTLLDTHFFSDDGQYRFWTNIETLGQMREADAVLERWSSDGTEYSLYMTNKEGKSAPFDLSNKTRGFRYITWDTAALPDWAARALKEKGGATLLPLSMDGGAPTVSLVRAVLNPKAYDDTLGFLVVSRLEALMKRDLVSVGLADDAGIYLFNDSGEQLIQVGDEPLDMRGMPDRLRGETEGYFYAKHGGEELLYAFSRRSAFGTRLVYQIPLGAVADRRTAFQWIIMAASAIYLLCVFAFVLYLLRIVVRPLVRLTKITRIYEPGKRLEADEDLLRGDEFGILYGAFLKMTDRLDRSIEENYVIKIQQRENELAALHSQITPHLLYNTLDSIYWYALDSGNSGVGDMVKDLSKLLRIGLSKGKTEIPIGEELEHAQAYCRLQMKRYPDTFEACWEVDEGLLSFMTPKVILQPLVENAIFHSVSSMDGEGLIVIRARRAGDDIRLEVEDNGFLPVDMERLDRILSGEEHEKGYGIRNVHERVRLHFGEAYGLSYERPAGSGLRAVVTIPARTGHD</sequence>
<evidence type="ECO:0000313" key="9">
    <source>
        <dbReference type="EMBL" id="MDG0791618.1"/>
    </source>
</evidence>
<evidence type="ECO:0000259" key="8">
    <source>
        <dbReference type="PROSITE" id="PS50885"/>
    </source>
</evidence>
<evidence type="ECO:0000256" key="6">
    <source>
        <dbReference type="ARBA" id="ARBA00023136"/>
    </source>
</evidence>
<dbReference type="Proteomes" id="UP001153387">
    <property type="component" value="Unassembled WGS sequence"/>
</dbReference>
<dbReference type="PANTHER" id="PTHR34220">
    <property type="entry name" value="SENSOR HISTIDINE KINASE YPDA"/>
    <property type="match status" value="1"/>
</dbReference>
<evidence type="ECO:0000256" key="1">
    <source>
        <dbReference type="ARBA" id="ARBA00004651"/>
    </source>
</evidence>
<dbReference type="InterPro" id="IPR003660">
    <property type="entry name" value="HAMP_dom"/>
</dbReference>
<dbReference type="InterPro" id="IPR036890">
    <property type="entry name" value="HATPase_C_sf"/>
</dbReference>
<dbReference type="Gene3D" id="3.30.565.10">
    <property type="entry name" value="Histidine kinase-like ATPase, C-terminal domain"/>
    <property type="match status" value="1"/>
</dbReference>
<keyword evidence="4" id="KW-0808">Transferase</keyword>
<gene>
    <name evidence="9" type="ORF">OMP38_12600</name>
</gene>
<accession>A0A9X4KG84</accession>
<dbReference type="PANTHER" id="PTHR34220:SF7">
    <property type="entry name" value="SENSOR HISTIDINE KINASE YPDA"/>
    <property type="match status" value="1"/>
</dbReference>
<reference evidence="9 10" key="1">
    <citation type="submission" date="2022-10" db="EMBL/GenBank/DDBJ databases">
        <title>Comparative genomic analysis of Cohnella hashimotonis sp. nov., isolated from the International Space Station.</title>
        <authorList>
            <person name="Simpson A."/>
            <person name="Venkateswaran K."/>
        </authorList>
    </citation>
    <scope>NUCLEOTIDE SEQUENCE [LARGE SCALE GENOMIC DNA]</scope>
    <source>
        <strain evidence="9 10">DSM 18997</strain>
    </source>
</reference>
<keyword evidence="5 9" id="KW-0418">Kinase</keyword>
<dbReference type="Pfam" id="PF06580">
    <property type="entry name" value="His_kinase"/>
    <property type="match status" value="1"/>
</dbReference>
<proteinExistence type="predicted"/>
<keyword evidence="3" id="KW-0597">Phosphoprotein</keyword>
<dbReference type="PROSITE" id="PS50885">
    <property type="entry name" value="HAMP"/>
    <property type="match status" value="1"/>
</dbReference>
<keyword evidence="2" id="KW-1003">Cell membrane</keyword>
<evidence type="ECO:0000256" key="3">
    <source>
        <dbReference type="ARBA" id="ARBA00022553"/>
    </source>
</evidence>
<dbReference type="AlphaFoldDB" id="A0A9X4KG84"/>
<evidence type="ECO:0000256" key="2">
    <source>
        <dbReference type="ARBA" id="ARBA00022475"/>
    </source>
</evidence>
<evidence type="ECO:0000256" key="7">
    <source>
        <dbReference type="SAM" id="Phobius"/>
    </source>
</evidence>
<keyword evidence="10" id="KW-1185">Reference proteome</keyword>
<protein>
    <submittedName>
        <fullName evidence="9">Sensor histidine kinase</fullName>
    </submittedName>
</protein>
<dbReference type="InterPro" id="IPR003594">
    <property type="entry name" value="HATPase_dom"/>
</dbReference>
<dbReference type="EMBL" id="JAPDHZ010000003">
    <property type="protein sequence ID" value="MDG0791618.1"/>
    <property type="molecule type" value="Genomic_DNA"/>
</dbReference>
<keyword evidence="6 7" id="KW-0472">Membrane</keyword>
<dbReference type="CDD" id="cd06225">
    <property type="entry name" value="HAMP"/>
    <property type="match status" value="1"/>
</dbReference>